<evidence type="ECO:0000313" key="6">
    <source>
        <dbReference type="Proteomes" id="UP000428333"/>
    </source>
</evidence>
<dbReference type="OrthoDB" id="5586at2759"/>
<organism evidence="5 6">
    <name type="scientific">Rhododendron williamsianum</name>
    <dbReference type="NCBI Taxonomy" id="262921"/>
    <lineage>
        <taxon>Eukaryota</taxon>
        <taxon>Viridiplantae</taxon>
        <taxon>Streptophyta</taxon>
        <taxon>Embryophyta</taxon>
        <taxon>Tracheophyta</taxon>
        <taxon>Spermatophyta</taxon>
        <taxon>Magnoliopsida</taxon>
        <taxon>eudicotyledons</taxon>
        <taxon>Gunneridae</taxon>
        <taxon>Pentapetalae</taxon>
        <taxon>asterids</taxon>
        <taxon>Ericales</taxon>
        <taxon>Ericaceae</taxon>
        <taxon>Ericoideae</taxon>
        <taxon>Rhodoreae</taxon>
        <taxon>Rhododendron</taxon>
    </lineage>
</organism>
<feature type="region of interest" description="Disordered" evidence="3">
    <location>
        <begin position="750"/>
        <end position="771"/>
    </location>
</feature>
<evidence type="ECO:0000256" key="1">
    <source>
        <dbReference type="ARBA" id="ARBA00022723"/>
    </source>
</evidence>
<evidence type="ECO:0000259" key="4">
    <source>
        <dbReference type="PROSITE" id="PS50222"/>
    </source>
</evidence>
<keyword evidence="6" id="KW-1185">Reference proteome</keyword>
<dbReference type="InterPro" id="IPR011992">
    <property type="entry name" value="EF-hand-dom_pair"/>
</dbReference>
<protein>
    <recommendedName>
        <fullName evidence="4">EF-hand domain-containing protein</fullName>
    </recommendedName>
</protein>
<dbReference type="Pfam" id="PF17958">
    <property type="entry name" value="EF-hand_13"/>
    <property type="match status" value="2"/>
</dbReference>
<comment type="caution">
    <text evidence="5">The sequence shown here is derived from an EMBL/GenBank/DDBJ whole genome shotgun (WGS) entry which is preliminary data.</text>
</comment>
<dbReference type="Gene3D" id="1.10.238.10">
    <property type="entry name" value="EF-hand"/>
    <property type="match status" value="1"/>
</dbReference>
<dbReference type="CDD" id="cd21504">
    <property type="entry name" value="PPP2R3A_B-like"/>
    <property type="match status" value="1"/>
</dbReference>
<feature type="non-terminal residue" evidence="5">
    <location>
        <position position="1"/>
    </location>
</feature>
<proteinExistence type="predicted"/>
<dbReference type="InterPro" id="IPR018247">
    <property type="entry name" value="EF_Hand_1_Ca_BS"/>
</dbReference>
<feature type="region of interest" description="Disordered" evidence="3">
    <location>
        <begin position="250"/>
        <end position="274"/>
    </location>
</feature>
<dbReference type="GO" id="GO:0005509">
    <property type="term" value="F:calcium ion binding"/>
    <property type="evidence" value="ECO:0007669"/>
    <property type="project" value="InterPro"/>
</dbReference>
<evidence type="ECO:0000256" key="2">
    <source>
        <dbReference type="ARBA" id="ARBA00022837"/>
    </source>
</evidence>
<dbReference type="FunFam" id="1.10.238.10:FF:000067">
    <property type="entry name" value="serine/threonine protein phosphatase 2A regulatory subunit B''beta-like"/>
    <property type="match status" value="1"/>
</dbReference>
<dbReference type="InterPro" id="IPR041534">
    <property type="entry name" value="EF-hand_13"/>
</dbReference>
<dbReference type="PANTHER" id="PTHR14095">
    <property type="entry name" value="PHOSPHATASE 2A REGULATORY SUBUNIT-RELATED"/>
    <property type="match status" value="1"/>
</dbReference>
<dbReference type="SUPFAM" id="SSF47473">
    <property type="entry name" value="EF-hand"/>
    <property type="match status" value="2"/>
</dbReference>
<dbReference type="Pfam" id="PF13499">
    <property type="entry name" value="EF-hand_7"/>
    <property type="match status" value="1"/>
</dbReference>
<reference evidence="5 6" key="1">
    <citation type="journal article" date="2019" name="Genome Biol. Evol.">
        <title>The Rhododendron genome and chromosomal organization provide insight into shared whole-genome duplications across the heath family (Ericaceae).</title>
        <authorList>
            <person name="Soza V.L."/>
            <person name="Lindsley D."/>
            <person name="Waalkes A."/>
            <person name="Ramage E."/>
            <person name="Patwardhan R.P."/>
            <person name="Burton J.N."/>
            <person name="Adey A."/>
            <person name="Kumar A."/>
            <person name="Qiu R."/>
            <person name="Shendure J."/>
            <person name="Hall B."/>
        </authorList>
    </citation>
    <scope>NUCLEOTIDE SEQUENCE [LARGE SCALE GENOMIC DNA]</scope>
    <source>
        <strain evidence="5">RSF 1966-606</strain>
    </source>
</reference>
<dbReference type="FunFam" id="1.10.238.230:FF:000002">
    <property type="entry name" value="Serine/threonine protein phosphatase 2A regulatory subunit B''alpha"/>
    <property type="match status" value="1"/>
</dbReference>
<gene>
    <name evidence="5" type="ORF">C3L33_16874</name>
</gene>
<feature type="compositionally biased region" description="Acidic residues" evidence="3">
    <location>
        <begin position="762"/>
        <end position="771"/>
    </location>
</feature>
<name>A0A6A4L9J5_9ERIC</name>
<feature type="domain" description="EF-hand" evidence="4">
    <location>
        <begin position="623"/>
        <end position="658"/>
    </location>
</feature>
<feature type="compositionally biased region" description="Low complexity" evidence="3">
    <location>
        <begin position="250"/>
        <end position="267"/>
    </location>
</feature>
<keyword evidence="2" id="KW-0106">Calcium</keyword>
<sequence length="771" mass="88464">MDVDFNGDVACFEAELLQIPEVSPSALKSNPDVARKMFDQWLSLPETASVVISFSSNEFEQFNYMGPKCTLSNYNCIVDMFAWFSGYWICVTFCPALKKPVNTETKMEMKDTCTCNVKLDDCVLLYYCDDAGDVGWNGYCDGCENILLVVDHDCGCGHRIKIDVIRVERRCKEKSMQDFIDTMPACINILLIGMQMSNFIRKFRHNLRLPLAVQVKSLLNNAKAGVPLNVTGTSSSPKAASSNSLPSMFPAGSAPPLSPRSSSGSPRFVRQRVGPSTLGSPLKLVNEPVKELIPQFYFHNGRPPPNEIKERCLFRINQFFYGHLDGLQIHEFKLVAKEICKLPSFISSALFRRIDIECMGFVTRDAFVDYWVNGNMLTKDIATQIFTILKQPDLKYLTQDDFKPVLRELLATHPGLEFLQSTPEFQDRYGIGVFPLVLDGFRLLGIKSWVLRYPNWIPLIPIFLIVILIVASQGKSGLIGNPAKPIADIAGLIVFEISETVVYRIFYYVNRLGNGHLTLRELKRGNLIAAMQHADEEEDINKVLRYFSYEHFYVIYCKFWELDTDHDFLIDKENLIRYGNHALTYRIVDRIFSQVPRKFTSTIEGKMGYEDFVYFILSEEDKSAEPSLEYWFKCIDLDGNGILTRNEMQFFYEEQLHRMECMAQEPVLFEDILCQIVDMIGPENDKYFTLSDLKGSKLSGSFFNILFNLNKFMAFETRDPFLIRQERENPNLTEWDRFAHREYIRLSMEEDAEDASNGSGDVWDESLEAPF</sequence>
<dbReference type="Gene3D" id="1.10.238.230">
    <property type="match status" value="1"/>
</dbReference>
<dbReference type="PROSITE" id="PS50222">
    <property type="entry name" value="EF_HAND_2"/>
    <property type="match status" value="1"/>
</dbReference>
<keyword evidence="1" id="KW-0479">Metal-binding</keyword>
<dbReference type="InterPro" id="IPR002048">
    <property type="entry name" value="EF_hand_dom"/>
</dbReference>
<dbReference type="GO" id="GO:0019888">
    <property type="term" value="F:protein phosphatase regulator activity"/>
    <property type="evidence" value="ECO:0007669"/>
    <property type="project" value="TreeGrafter"/>
</dbReference>
<evidence type="ECO:0000313" key="5">
    <source>
        <dbReference type="EMBL" id="KAE9451238.1"/>
    </source>
</evidence>
<accession>A0A6A4L9J5</accession>
<dbReference type="PROSITE" id="PS00018">
    <property type="entry name" value="EF_HAND_1"/>
    <property type="match status" value="1"/>
</dbReference>
<dbReference type="EMBL" id="QEFC01002719">
    <property type="protein sequence ID" value="KAE9451238.1"/>
    <property type="molecule type" value="Genomic_DNA"/>
</dbReference>
<dbReference type="Proteomes" id="UP000428333">
    <property type="component" value="Linkage Group LG10"/>
</dbReference>
<dbReference type="Gene3D" id="1.10.238.220">
    <property type="match status" value="2"/>
</dbReference>
<evidence type="ECO:0000256" key="3">
    <source>
        <dbReference type="SAM" id="MobiDB-lite"/>
    </source>
</evidence>
<dbReference type="PANTHER" id="PTHR14095:SF0">
    <property type="entry name" value="MIP22305P"/>
    <property type="match status" value="1"/>
</dbReference>
<dbReference type="GO" id="GO:0000159">
    <property type="term" value="C:protein phosphatase type 2A complex"/>
    <property type="evidence" value="ECO:0007669"/>
    <property type="project" value="TreeGrafter"/>
</dbReference>
<dbReference type="AlphaFoldDB" id="A0A6A4L9J5"/>